<accession>A0A5B7ZS64</accession>
<feature type="domain" description="Bacterial Pleckstrin homology" evidence="2">
    <location>
        <begin position="72"/>
        <end position="175"/>
    </location>
</feature>
<keyword evidence="1" id="KW-0472">Membrane</keyword>
<protein>
    <recommendedName>
        <fullName evidence="2">Bacterial Pleckstrin homology domain-containing protein</fullName>
    </recommendedName>
</protein>
<reference evidence="3 4" key="1">
    <citation type="submission" date="2019-06" db="EMBL/GenBank/DDBJ databases">
        <title>Thermomonas aquatica sp. nov., isolated from an industrial wastewater treatment plant.</title>
        <authorList>
            <person name="Jeon J.H."/>
            <person name="Park D.-S."/>
        </authorList>
    </citation>
    <scope>NUCLEOTIDE SEQUENCE [LARGE SCALE GENOMIC DNA]</scope>
    <source>
        <strain evidence="3 4">SY21</strain>
    </source>
</reference>
<evidence type="ECO:0000313" key="4">
    <source>
        <dbReference type="Proteomes" id="UP000308149"/>
    </source>
</evidence>
<dbReference type="OrthoDB" id="5767765at2"/>
<dbReference type="InterPro" id="IPR027783">
    <property type="entry name" value="Bacterial_PH-related"/>
</dbReference>
<evidence type="ECO:0000259" key="2">
    <source>
        <dbReference type="Pfam" id="PF10882"/>
    </source>
</evidence>
<organism evidence="3 4">
    <name type="scientific">Thermomonas aquatica</name>
    <dbReference type="NCBI Taxonomy" id="2202149"/>
    <lineage>
        <taxon>Bacteria</taxon>
        <taxon>Pseudomonadati</taxon>
        <taxon>Pseudomonadota</taxon>
        <taxon>Gammaproteobacteria</taxon>
        <taxon>Lysobacterales</taxon>
        <taxon>Lysobacteraceae</taxon>
        <taxon>Thermomonas</taxon>
    </lineage>
</organism>
<feature type="transmembrane region" description="Helical" evidence="1">
    <location>
        <begin position="21"/>
        <end position="40"/>
    </location>
</feature>
<evidence type="ECO:0000256" key="1">
    <source>
        <dbReference type="SAM" id="Phobius"/>
    </source>
</evidence>
<dbReference type="Proteomes" id="UP000308149">
    <property type="component" value="Chromosome"/>
</dbReference>
<dbReference type="RefSeq" id="WP_139717054.1">
    <property type="nucleotide sequence ID" value="NZ_CP040871.1"/>
</dbReference>
<proteinExistence type="predicted"/>
<evidence type="ECO:0000313" key="3">
    <source>
        <dbReference type="EMBL" id="QDA58004.1"/>
    </source>
</evidence>
<sequence>MASPQAREFPVAPLQPMVWPIAILLTIVLPLAITAAVVFGSQQRPLPGAAMATLLGVLLLTALVLAMLGRRRITLENGMLVVAAAFYTRKAPVASLDLAHARIASLDERTEFRPGLKTNGYGLPGFQAGHFRLRNRAKAFCLLTGQQRVLILPQQDGAFLLLSPEQPQALLDALRAA</sequence>
<dbReference type="EMBL" id="CP040871">
    <property type="protein sequence ID" value="QDA58004.1"/>
    <property type="molecule type" value="Genomic_DNA"/>
</dbReference>
<feature type="transmembrane region" description="Helical" evidence="1">
    <location>
        <begin position="46"/>
        <end position="69"/>
    </location>
</feature>
<keyword evidence="1" id="KW-1133">Transmembrane helix</keyword>
<keyword evidence="1" id="KW-0812">Transmembrane</keyword>
<dbReference type="AlphaFoldDB" id="A0A5B7ZS64"/>
<dbReference type="Pfam" id="PF10882">
    <property type="entry name" value="bPH_5"/>
    <property type="match status" value="1"/>
</dbReference>
<name>A0A5B7ZS64_9GAMM</name>
<gene>
    <name evidence="3" type="ORF">FHQ07_12135</name>
</gene>
<keyword evidence="4" id="KW-1185">Reference proteome</keyword>
<dbReference type="KEGG" id="thes:FHQ07_12135"/>